<keyword evidence="1" id="KW-0645">Protease</keyword>
<proteinExistence type="predicted"/>
<keyword evidence="1" id="KW-0378">Hydrolase</keyword>
<sequence>MKATNDIAGPLPCGKAWGHGGGTRGYSTVAFSSADGSRQLALSMTPYSGDPEKAAMTLLISALCS</sequence>
<keyword evidence="2" id="KW-1185">Reference proteome</keyword>
<name>A0A1H6DTE4_9ACTN</name>
<dbReference type="GO" id="GO:0004180">
    <property type="term" value="F:carboxypeptidase activity"/>
    <property type="evidence" value="ECO:0007669"/>
    <property type="project" value="UniProtKB-KW"/>
</dbReference>
<gene>
    <name evidence="1" type="ORF">SAMN05444920_106260</name>
</gene>
<dbReference type="RefSeq" id="WP_103958181.1">
    <property type="nucleotide sequence ID" value="NZ_FNVT01000006.1"/>
</dbReference>
<accession>A0A1H6DTE4</accession>
<keyword evidence="1" id="KW-0121">Carboxypeptidase</keyword>
<evidence type="ECO:0000313" key="1">
    <source>
        <dbReference type="EMBL" id="SEG88538.1"/>
    </source>
</evidence>
<dbReference type="AlphaFoldDB" id="A0A1H6DTE4"/>
<reference evidence="1 2" key="1">
    <citation type="submission" date="2016-10" db="EMBL/GenBank/DDBJ databases">
        <authorList>
            <person name="de Groot N.N."/>
        </authorList>
    </citation>
    <scope>NUCLEOTIDE SEQUENCE [LARGE SCALE GENOMIC DNA]</scope>
    <source>
        <strain evidence="1 2">CGMCC 4.7037</strain>
    </source>
</reference>
<evidence type="ECO:0000313" key="2">
    <source>
        <dbReference type="Proteomes" id="UP000236732"/>
    </source>
</evidence>
<dbReference type="EMBL" id="FNVT01000006">
    <property type="protein sequence ID" value="SEG88538.1"/>
    <property type="molecule type" value="Genomic_DNA"/>
</dbReference>
<protein>
    <submittedName>
        <fullName evidence="1">D-alanyl-D-alanine carboxypeptidase</fullName>
    </submittedName>
</protein>
<organism evidence="1 2">
    <name type="scientific">Nonomuraea solani</name>
    <dbReference type="NCBI Taxonomy" id="1144553"/>
    <lineage>
        <taxon>Bacteria</taxon>
        <taxon>Bacillati</taxon>
        <taxon>Actinomycetota</taxon>
        <taxon>Actinomycetes</taxon>
        <taxon>Streptosporangiales</taxon>
        <taxon>Streptosporangiaceae</taxon>
        <taxon>Nonomuraea</taxon>
    </lineage>
</organism>
<dbReference type="Proteomes" id="UP000236732">
    <property type="component" value="Unassembled WGS sequence"/>
</dbReference>